<proteinExistence type="predicted"/>
<organism evidence="4 5">
    <name type="scientific">Allocatelliglobosispora scoriae</name>
    <dbReference type="NCBI Taxonomy" id="643052"/>
    <lineage>
        <taxon>Bacteria</taxon>
        <taxon>Bacillati</taxon>
        <taxon>Actinomycetota</taxon>
        <taxon>Actinomycetes</taxon>
        <taxon>Micromonosporales</taxon>
        <taxon>Micromonosporaceae</taxon>
        <taxon>Allocatelliglobosispora</taxon>
    </lineage>
</organism>
<feature type="signal peptide" evidence="3">
    <location>
        <begin position="1"/>
        <end position="18"/>
    </location>
</feature>
<evidence type="ECO:0000313" key="5">
    <source>
        <dbReference type="Proteomes" id="UP000587527"/>
    </source>
</evidence>
<dbReference type="PANTHER" id="PTHR43037">
    <property type="entry name" value="UNNAMED PRODUCT-RELATED"/>
    <property type="match status" value="1"/>
</dbReference>
<keyword evidence="5" id="KW-1185">Reference proteome</keyword>
<keyword evidence="1 3" id="KW-0732">Signal</keyword>
<dbReference type="PROSITE" id="PS51257">
    <property type="entry name" value="PROKAR_LIPOPROTEIN"/>
    <property type="match status" value="1"/>
</dbReference>
<evidence type="ECO:0000256" key="1">
    <source>
        <dbReference type="ARBA" id="ARBA00022729"/>
    </source>
</evidence>
<dbReference type="InterPro" id="IPR010126">
    <property type="entry name" value="Esterase_phb"/>
</dbReference>
<dbReference type="RefSeq" id="WP_184835051.1">
    <property type="nucleotide sequence ID" value="NZ_JACHMN010000002.1"/>
</dbReference>
<keyword evidence="2" id="KW-0378">Hydrolase</keyword>
<evidence type="ECO:0000256" key="3">
    <source>
        <dbReference type="SAM" id="SignalP"/>
    </source>
</evidence>
<name>A0A841BPS2_9ACTN</name>
<dbReference type="GO" id="GO:0005576">
    <property type="term" value="C:extracellular region"/>
    <property type="evidence" value="ECO:0007669"/>
    <property type="project" value="InterPro"/>
</dbReference>
<dbReference type="InterPro" id="IPR029058">
    <property type="entry name" value="AB_hydrolase_fold"/>
</dbReference>
<dbReference type="Gene3D" id="3.40.50.1820">
    <property type="entry name" value="alpha/beta hydrolase"/>
    <property type="match status" value="1"/>
</dbReference>
<comment type="caution">
    <text evidence="4">The sequence shown here is derived from an EMBL/GenBank/DDBJ whole genome shotgun (WGS) entry which is preliminary data.</text>
</comment>
<dbReference type="GO" id="GO:0016787">
    <property type="term" value="F:hydrolase activity"/>
    <property type="evidence" value="ECO:0007669"/>
    <property type="project" value="UniProtKB-KW"/>
</dbReference>
<gene>
    <name evidence="4" type="ORF">F4553_002210</name>
</gene>
<dbReference type="EMBL" id="JACHMN010000002">
    <property type="protein sequence ID" value="MBB5868831.1"/>
    <property type="molecule type" value="Genomic_DNA"/>
</dbReference>
<protein>
    <submittedName>
        <fullName evidence="4">Polyhydroxybutyrate depolymerase</fullName>
    </submittedName>
</protein>
<reference evidence="4 5" key="1">
    <citation type="submission" date="2020-08" db="EMBL/GenBank/DDBJ databases">
        <title>Sequencing the genomes of 1000 actinobacteria strains.</title>
        <authorList>
            <person name="Klenk H.-P."/>
        </authorList>
    </citation>
    <scope>NUCLEOTIDE SEQUENCE [LARGE SCALE GENOMIC DNA]</scope>
    <source>
        <strain evidence="4 5">DSM 45362</strain>
    </source>
</reference>
<sequence>MRALAGVAVLAVAVSLTACQPRHDAAPADRLARGSSSHSITVDDRERTFGLYAPRSLPSGSAVPLVVMLHGGFGTGAQAQEAYGWDEEADRGGFVVAYPDGLNRAWAVGAGCCGQPGRQAVDDVAFVEAVVAAVGRLTPIDPARVYATGMSNGALLSYRLACDSRLFAAIAPVAGTQLGDCAPPAPVSVLHVHGGADANVAFDGSPGAGVAKIDGPPVPEVLAGWRAIGECGEPVVTVDGEVTTSSSQCANGREVELVLVAGAGHQWPGSRPKTAVEKLLGLDPPSDALDATAVIWRFFAAHPRPAV</sequence>
<evidence type="ECO:0000256" key="2">
    <source>
        <dbReference type="ARBA" id="ARBA00022801"/>
    </source>
</evidence>
<accession>A0A841BPS2</accession>
<dbReference type="PANTHER" id="PTHR43037:SF1">
    <property type="entry name" value="BLL1128 PROTEIN"/>
    <property type="match status" value="1"/>
</dbReference>
<dbReference type="AlphaFoldDB" id="A0A841BPS2"/>
<evidence type="ECO:0000313" key="4">
    <source>
        <dbReference type="EMBL" id="MBB5868831.1"/>
    </source>
</evidence>
<feature type="chain" id="PRO_5038744275" evidence="3">
    <location>
        <begin position="19"/>
        <end position="307"/>
    </location>
</feature>
<dbReference type="Pfam" id="PF10503">
    <property type="entry name" value="Esterase_PHB"/>
    <property type="match status" value="1"/>
</dbReference>
<dbReference type="Proteomes" id="UP000587527">
    <property type="component" value="Unassembled WGS sequence"/>
</dbReference>
<dbReference type="InterPro" id="IPR050955">
    <property type="entry name" value="Plant_Biomass_Hydrol_Est"/>
</dbReference>
<dbReference type="SUPFAM" id="SSF53474">
    <property type="entry name" value="alpha/beta-Hydrolases"/>
    <property type="match status" value="1"/>
</dbReference>